<evidence type="ECO:0000256" key="2">
    <source>
        <dbReference type="SAM" id="MobiDB-lite"/>
    </source>
</evidence>
<feature type="domain" description="Macro" evidence="3">
    <location>
        <begin position="513"/>
        <end position="703"/>
    </location>
</feature>
<feature type="compositionally biased region" description="Basic and acidic residues" evidence="2">
    <location>
        <begin position="714"/>
        <end position="733"/>
    </location>
</feature>
<feature type="region of interest" description="Disordered" evidence="2">
    <location>
        <begin position="706"/>
        <end position="760"/>
    </location>
</feature>
<dbReference type="InterPro" id="IPR002589">
    <property type="entry name" value="Macro_dom"/>
</dbReference>
<organism evidence="4 5">
    <name type="scientific">Euplotes crassus</name>
    <dbReference type="NCBI Taxonomy" id="5936"/>
    <lineage>
        <taxon>Eukaryota</taxon>
        <taxon>Sar</taxon>
        <taxon>Alveolata</taxon>
        <taxon>Ciliophora</taxon>
        <taxon>Intramacronucleata</taxon>
        <taxon>Spirotrichea</taxon>
        <taxon>Hypotrichia</taxon>
        <taxon>Euplotida</taxon>
        <taxon>Euplotidae</taxon>
        <taxon>Moneuplotes</taxon>
    </lineage>
</organism>
<dbReference type="SMART" id="SM00506">
    <property type="entry name" value="A1pp"/>
    <property type="match status" value="1"/>
</dbReference>
<feature type="coiled-coil region" evidence="1">
    <location>
        <begin position="87"/>
        <end position="173"/>
    </location>
</feature>
<protein>
    <recommendedName>
        <fullName evidence="3">Macro domain-containing protein</fullName>
    </recommendedName>
</protein>
<dbReference type="PROSITE" id="PS51154">
    <property type="entry name" value="MACRO"/>
    <property type="match status" value="1"/>
</dbReference>
<keyword evidence="1" id="KW-0175">Coiled coil</keyword>
<dbReference type="AlphaFoldDB" id="A0AAD2D8D5"/>
<evidence type="ECO:0000313" key="5">
    <source>
        <dbReference type="Proteomes" id="UP001295684"/>
    </source>
</evidence>
<dbReference type="InterPro" id="IPR043472">
    <property type="entry name" value="Macro_dom-like"/>
</dbReference>
<keyword evidence="5" id="KW-1185">Reference proteome</keyword>
<comment type="caution">
    <text evidence="4">The sequence shown here is derived from an EMBL/GenBank/DDBJ whole genome shotgun (WGS) entry which is preliminary data.</text>
</comment>
<name>A0AAD2D8D5_EUPCR</name>
<feature type="coiled-coil region" evidence="1">
    <location>
        <begin position="461"/>
        <end position="495"/>
    </location>
</feature>
<dbReference type="Gene3D" id="3.40.220.10">
    <property type="entry name" value="Leucine Aminopeptidase, subunit E, domain 1"/>
    <property type="match status" value="1"/>
</dbReference>
<evidence type="ECO:0000256" key="1">
    <source>
        <dbReference type="SAM" id="Coils"/>
    </source>
</evidence>
<reference evidence="4" key="1">
    <citation type="submission" date="2023-07" db="EMBL/GenBank/DDBJ databases">
        <authorList>
            <consortium name="AG Swart"/>
            <person name="Singh M."/>
            <person name="Singh A."/>
            <person name="Seah K."/>
            <person name="Emmerich C."/>
        </authorList>
    </citation>
    <scope>NUCLEOTIDE SEQUENCE</scope>
    <source>
        <strain evidence="4">DP1</strain>
    </source>
</reference>
<evidence type="ECO:0000259" key="3">
    <source>
        <dbReference type="PROSITE" id="PS51154"/>
    </source>
</evidence>
<proteinExistence type="predicted"/>
<dbReference type="EMBL" id="CAMPGE010025640">
    <property type="protein sequence ID" value="CAI2383376.1"/>
    <property type="molecule type" value="Genomic_DNA"/>
</dbReference>
<gene>
    <name evidence="4" type="ORF">ECRASSUSDP1_LOCUS24875</name>
</gene>
<dbReference type="CDD" id="cd02907">
    <property type="entry name" value="Macro_Af1521_BAL-like"/>
    <property type="match status" value="1"/>
</dbReference>
<evidence type="ECO:0000313" key="4">
    <source>
        <dbReference type="EMBL" id="CAI2383376.1"/>
    </source>
</evidence>
<dbReference type="PANTHER" id="PTHR11106:SF111">
    <property type="entry name" value="MACRO DOMAIN-CONTAINING PROTEIN"/>
    <property type="match status" value="1"/>
</dbReference>
<dbReference type="PANTHER" id="PTHR11106">
    <property type="entry name" value="GANGLIOSIDE INDUCED DIFFERENTIATION ASSOCIATED PROTEIN 2-RELATED"/>
    <property type="match status" value="1"/>
</dbReference>
<dbReference type="SUPFAM" id="SSF52949">
    <property type="entry name" value="Macro domain-like"/>
    <property type="match status" value="1"/>
</dbReference>
<accession>A0AAD2D8D5</accession>
<sequence length="760" mass="88731">MDLKRELEKDFSDPKDLKKAIQKICERKGWRVEDMKNLNLTEDDIPKSLTRHIVWEKEQKKAIKEYQKCLESYQEFLDNFTLDGYKSDKLKDALDEARKRKEEFKAEVKQIKEKYPTKFQNLNEEEELKIMSDALENAEACTKKLEKIEEKKNEEMNNMITRYYETYETQKEEVDSSLKSFEGDLKKKTNELKGNLLKSTGQTFREFREIFKNLTSELAKVADQNAERELVAVQKIQESEILKGSNLVVNKDKETKEEKISFKIKPQVSLAEMLQQLYAENSDARRNPQFYIKIKKFLKDLKAKVKTIKKNASIECSKCKTTFIVEWSDTSSVIIDLISNHIEAREKLDEKTENYENYIIGAEDKFHSEIKNFKELKSELVSKHELNAEKINKDTLSKLSRNITKIQKISESLNEQLKIIENDKERQKDLISKINGFQNLISITQETLETYVECGNEIKEKSEKETKYSQALKEVKNYEQDIEYLKTNKENLDELIKGKSRPLRKKKIDKAEATDIYTFMYRKTRITVRKNDLVQEYVDAIVNPANEELNHAGGAARAIASKAGPEFERECEDYISENYKLKTGSSMVTSAGGELKCDYVIHTVGPIYEKNKKNHAKEFEQLKKCFESILQIMIARDFYDISIPAISTGIFGFPIKKCVEICASTIKNMINEDPDAFKEKEIILCNFDDKTTSVFQKCMKKCMNQESEDEDSDEERKDDYEDEESRKMNKNIEEDYFSDDNGALQDNRDEALCNNMDSDY</sequence>
<feature type="coiled-coil region" evidence="1">
    <location>
        <begin position="396"/>
        <end position="430"/>
    </location>
</feature>
<dbReference type="Pfam" id="PF01661">
    <property type="entry name" value="Macro"/>
    <property type="match status" value="1"/>
</dbReference>
<dbReference type="Proteomes" id="UP001295684">
    <property type="component" value="Unassembled WGS sequence"/>
</dbReference>